<keyword evidence="1" id="KW-0812">Transmembrane</keyword>
<evidence type="ECO:0000313" key="3">
    <source>
        <dbReference type="Proteomes" id="UP001209540"/>
    </source>
</evidence>
<name>A0AAD5JQ70_9FUNG</name>
<keyword evidence="1" id="KW-0472">Membrane</keyword>
<keyword evidence="3" id="KW-1185">Reference proteome</keyword>
<evidence type="ECO:0000256" key="1">
    <source>
        <dbReference type="SAM" id="Phobius"/>
    </source>
</evidence>
<comment type="caution">
    <text evidence="2">The sequence shown here is derived from an EMBL/GenBank/DDBJ whole genome shotgun (WGS) entry which is preliminary data.</text>
</comment>
<accession>A0AAD5JQ70</accession>
<gene>
    <name evidence="2" type="ORF">BDA99DRAFT_523715</name>
</gene>
<dbReference type="AlphaFoldDB" id="A0AAD5JQ70"/>
<reference evidence="2" key="2">
    <citation type="submission" date="2023-02" db="EMBL/GenBank/DDBJ databases">
        <authorList>
            <consortium name="DOE Joint Genome Institute"/>
            <person name="Mondo S.J."/>
            <person name="Chang Y."/>
            <person name="Wang Y."/>
            <person name="Ahrendt S."/>
            <person name="Andreopoulos W."/>
            <person name="Barry K."/>
            <person name="Beard J."/>
            <person name="Benny G.L."/>
            <person name="Blankenship S."/>
            <person name="Bonito G."/>
            <person name="Cuomo C."/>
            <person name="Desiro A."/>
            <person name="Gervers K.A."/>
            <person name="Hundley H."/>
            <person name="Kuo A."/>
            <person name="LaButti K."/>
            <person name="Lang B.F."/>
            <person name="Lipzen A."/>
            <person name="O'Donnell K."/>
            <person name="Pangilinan J."/>
            <person name="Reynolds N."/>
            <person name="Sandor L."/>
            <person name="Smith M.W."/>
            <person name="Tsang A."/>
            <person name="Grigoriev I.V."/>
            <person name="Stajich J.E."/>
            <person name="Spatafora J.W."/>
        </authorList>
    </citation>
    <scope>NUCLEOTIDE SEQUENCE</scope>
    <source>
        <strain evidence="2">RSA 2281</strain>
    </source>
</reference>
<proteinExistence type="predicted"/>
<keyword evidence="1" id="KW-1133">Transmembrane helix</keyword>
<reference evidence="2" key="1">
    <citation type="journal article" date="2022" name="IScience">
        <title>Evolution of zygomycete secretomes and the origins of terrestrial fungal ecologies.</title>
        <authorList>
            <person name="Chang Y."/>
            <person name="Wang Y."/>
            <person name="Mondo S."/>
            <person name="Ahrendt S."/>
            <person name="Andreopoulos W."/>
            <person name="Barry K."/>
            <person name="Beard J."/>
            <person name="Benny G.L."/>
            <person name="Blankenship S."/>
            <person name="Bonito G."/>
            <person name="Cuomo C."/>
            <person name="Desiro A."/>
            <person name="Gervers K.A."/>
            <person name="Hundley H."/>
            <person name="Kuo A."/>
            <person name="LaButti K."/>
            <person name="Lang B.F."/>
            <person name="Lipzen A."/>
            <person name="O'Donnell K."/>
            <person name="Pangilinan J."/>
            <person name="Reynolds N."/>
            <person name="Sandor L."/>
            <person name="Smith M.E."/>
            <person name="Tsang A."/>
            <person name="Grigoriev I.V."/>
            <person name="Stajich J.E."/>
            <person name="Spatafora J.W."/>
        </authorList>
    </citation>
    <scope>NUCLEOTIDE SEQUENCE</scope>
    <source>
        <strain evidence="2">RSA 2281</strain>
    </source>
</reference>
<sequence length="59" mass="7480">MDFFYIFNYLISYITNRLMILLYYFTHTHFLLFPLSLFYYYFSCSCFFLLFPPNFFIVF</sequence>
<feature type="transmembrane region" description="Helical" evidence="1">
    <location>
        <begin position="6"/>
        <end position="25"/>
    </location>
</feature>
<protein>
    <submittedName>
        <fullName evidence="2">Uncharacterized protein</fullName>
    </submittedName>
</protein>
<evidence type="ECO:0000313" key="2">
    <source>
        <dbReference type="EMBL" id="KAI9249406.1"/>
    </source>
</evidence>
<dbReference type="Proteomes" id="UP001209540">
    <property type="component" value="Unassembled WGS sequence"/>
</dbReference>
<dbReference type="EMBL" id="JAIXMP010000035">
    <property type="protein sequence ID" value="KAI9249406.1"/>
    <property type="molecule type" value="Genomic_DNA"/>
</dbReference>
<organism evidence="2 3">
    <name type="scientific">Phascolomyces articulosus</name>
    <dbReference type="NCBI Taxonomy" id="60185"/>
    <lineage>
        <taxon>Eukaryota</taxon>
        <taxon>Fungi</taxon>
        <taxon>Fungi incertae sedis</taxon>
        <taxon>Mucoromycota</taxon>
        <taxon>Mucoromycotina</taxon>
        <taxon>Mucoromycetes</taxon>
        <taxon>Mucorales</taxon>
        <taxon>Lichtheimiaceae</taxon>
        <taxon>Phascolomyces</taxon>
    </lineage>
</organism>
<feature type="transmembrane region" description="Helical" evidence="1">
    <location>
        <begin position="37"/>
        <end position="57"/>
    </location>
</feature>